<dbReference type="InterPro" id="IPR003347">
    <property type="entry name" value="JmjC_dom"/>
</dbReference>
<gene>
    <name evidence="5" type="ORF">SAMN02745181_1219</name>
</gene>
<keyword evidence="6" id="KW-1185">Reference proteome</keyword>
<dbReference type="InterPro" id="IPR039994">
    <property type="entry name" value="NO66-like"/>
</dbReference>
<reference evidence="5 6" key="1">
    <citation type="submission" date="2016-11" db="EMBL/GenBank/DDBJ databases">
        <authorList>
            <person name="Jaros S."/>
            <person name="Januszkiewicz K."/>
            <person name="Wedrychowicz H."/>
        </authorList>
    </citation>
    <scope>NUCLEOTIDE SEQUENCE [LARGE SCALE GENOMIC DNA]</scope>
    <source>
        <strain evidence="5 6">DSM 18772</strain>
    </source>
</reference>
<dbReference type="Gene3D" id="2.60.120.650">
    <property type="entry name" value="Cupin"/>
    <property type="match status" value="1"/>
</dbReference>
<evidence type="ECO:0000256" key="1">
    <source>
        <dbReference type="ARBA" id="ARBA00001954"/>
    </source>
</evidence>
<dbReference type="PANTHER" id="PTHR13096:SF9">
    <property type="entry name" value="BIFUNCTIONAL LYSINE-SPECIFIC DEMETHYLASE AND HISTIDYL-HYDROXYLASE"/>
    <property type="match status" value="1"/>
</dbReference>
<accession>A0A1M6GNT4</accession>
<proteinExistence type="predicted"/>
<dbReference type="Proteomes" id="UP000184510">
    <property type="component" value="Unassembled WGS sequence"/>
</dbReference>
<evidence type="ECO:0000313" key="6">
    <source>
        <dbReference type="Proteomes" id="UP000184510"/>
    </source>
</evidence>
<dbReference type="OrthoDB" id="118524at2"/>
<dbReference type="AlphaFoldDB" id="A0A1M6GNT4"/>
<dbReference type="Pfam" id="PF08007">
    <property type="entry name" value="JmjC_2"/>
    <property type="match status" value="1"/>
</dbReference>
<protein>
    <submittedName>
        <fullName evidence="5">Cupin superfamily protein</fullName>
    </submittedName>
</protein>
<sequence>MIVDTLKSAFSNMEVVHQPVDQELLQVEFGLNEVEEYLFASAPFPEDCVKSVKHPNPAKELTKLTAEDAYKDFSNGSTLILRSLHRRIPAIARLAGAVGNHLGVEIRVNAYITPPNAAGFKRHIDNHDVLILQTYGEKQWNTYPQVSDLPLETTLMSDIQSAVFKTSQRTNNSQSSTAPPALHTLLKSKEFLFLPKGVPHEGRTSEQASVHLSLGYIYPSQAEINSLAVFKSSLENADGKTHYAPTAPLSHISLSDSDYSEMHTLMEIRRQESLIPAPGRFLETINQLASLKDTSALQWRPNISPKLITWKGCLMFLAHKQLIPVSGDLKPVWFFLEKQRSFLIHEIPLLALEERLIFAQELVKLGLLEILPSS</sequence>
<dbReference type="GO" id="GO:0032453">
    <property type="term" value="F:histone H3K4 demethylase activity"/>
    <property type="evidence" value="ECO:0007669"/>
    <property type="project" value="TreeGrafter"/>
</dbReference>
<keyword evidence="3" id="KW-0408">Iron</keyword>
<evidence type="ECO:0000256" key="2">
    <source>
        <dbReference type="ARBA" id="ARBA00022723"/>
    </source>
</evidence>
<dbReference type="PANTHER" id="PTHR13096">
    <property type="entry name" value="MINA53 MYC INDUCED NUCLEAR ANTIGEN"/>
    <property type="match status" value="1"/>
</dbReference>
<organism evidence="5 6">
    <name type="scientific">Rubritalea squalenifaciens DSM 18772</name>
    <dbReference type="NCBI Taxonomy" id="1123071"/>
    <lineage>
        <taxon>Bacteria</taxon>
        <taxon>Pseudomonadati</taxon>
        <taxon>Verrucomicrobiota</taxon>
        <taxon>Verrucomicrobiia</taxon>
        <taxon>Verrucomicrobiales</taxon>
        <taxon>Rubritaleaceae</taxon>
        <taxon>Rubritalea</taxon>
    </lineage>
</organism>
<evidence type="ECO:0000259" key="4">
    <source>
        <dbReference type="PROSITE" id="PS51184"/>
    </source>
</evidence>
<feature type="domain" description="JmjC" evidence="4">
    <location>
        <begin position="77"/>
        <end position="233"/>
    </location>
</feature>
<keyword evidence="2" id="KW-0479">Metal-binding</keyword>
<dbReference type="STRING" id="1123071.SAMN02745181_1219"/>
<evidence type="ECO:0000256" key="3">
    <source>
        <dbReference type="ARBA" id="ARBA00023004"/>
    </source>
</evidence>
<dbReference type="SUPFAM" id="SSF51197">
    <property type="entry name" value="Clavaminate synthase-like"/>
    <property type="match status" value="1"/>
</dbReference>
<comment type="cofactor">
    <cofactor evidence="1">
        <name>Fe(2+)</name>
        <dbReference type="ChEBI" id="CHEBI:29033"/>
    </cofactor>
</comment>
<dbReference type="InParanoid" id="A0A1M6GNT4"/>
<evidence type="ECO:0000313" key="5">
    <source>
        <dbReference type="EMBL" id="SHJ11583.1"/>
    </source>
</evidence>
<dbReference type="GO" id="GO:0046872">
    <property type="term" value="F:metal ion binding"/>
    <property type="evidence" value="ECO:0007669"/>
    <property type="project" value="UniProtKB-KW"/>
</dbReference>
<dbReference type="PROSITE" id="PS51184">
    <property type="entry name" value="JMJC"/>
    <property type="match status" value="1"/>
</dbReference>
<dbReference type="EMBL" id="FQYR01000003">
    <property type="protein sequence ID" value="SHJ11583.1"/>
    <property type="molecule type" value="Genomic_DNA"/>
</dbReference>
<dbReference type="RefSeq" id="WP_143158607.1">
    <property type="nucleotide sequence ID" value="NZ_FQYR01000003.1"/>
</dbReference>
<dbReference type="GO" id="GO:0051864">
    <property type="term" value="F:histone H3K36 demethylase activity"/>
    <property type="evidence" value="ECO:0007669"/>
    <property type="project" value="TreeGrafter"/>
</dbReference>
<name>A0A1M6GNT4_9BACT</name>